<name>A0ABU1VV93_9GAMM</name>
<dbReference type="InterPro" id="IPR041173">
    <property type="entry name" value="LodA_C"/>
</dbReference>
<keyword evidence="5" id="KW-1185">Reference proteome</keyword>
<reference evidence="4 5" key="1">
    <citation type="submission" date="2023-07" db="EMBL/GenBank/DDBJ databases">
        <title>Sorghum-associated microbial communities from plants grown in Nebraska, USA.</title>
        <authorList>
            <person name="Schachtman D."/>
        </authorList>
    </citation>
    <scope>NUCLEOTIDE SEQUENCE [LARGE SCALE GENOMIC DNA]</scope>
    <source>
        <strain evidence="4 5">4138</strain>
    </source>
</reference>
<evidence type="ECO:0000259" key="3">
    <source>
        <dbReference type="Pfam" id="PF18417"/>
    </source>
</evidence>
<dbReference type="CDD" id="cd14731">
    <property type="entry name" value="LodA_like_1"/>
    <property type="match status" value="1"/>
</dbReference>
<accession>A0ABU1VV93</accession>
<evidence type="ECO:0008006" key="6">
    <source>
        <dbReference type="Google" id="ProtNLM"/>
    </source>
</evidence>
<comment type="caution">
    <text evidence="4">The sequence shown here is derived from an EMBL/GenBank/DDBJ whole genome shotgun (WGS) entry which is preliminary data.</text>
</comment>
<dbReference type="InterPro" id="IPR041168">
    <property type="entry name" value="LodA_N"/>
</dbReference>
<feature type="region of interest" description="Disordered" evidence="1">
    <location>
        <begin position="620"/>
        <end position="657"/>
    </location>
</feature>
<sequence length="657" mass="72743">MSQLFSSSSNQPEAEIVSAAIYPPIGVMRVGNSPNEFFIGPEVNQPIAQSPAFYRDASGALKRQAARFRVYGFDASGQVVKELTANNASIEWSARLANQKASWYEFQLALDIPEAAEADPSLLRNALVKDRSTLLIDGGANTVSGKKVDGSSTKFVGTFTGVSVYLGEMRTDDEGRLLMLGGHGKSANPEGKPAITFGNNEGWYDDTSDGPITATVHYEGKTLPVKPAWVVCAPPDYAPMQKSVRTMWDLMRDIAVEAGQLPMPGRPSFTDDILPIFQRLTDLQWVNAGYAAGFGWNSAFDFTSEEWMKRLSDPSSTWQEARRTLAHNFRSLDTAFSTPNGQSNTQSWDPSFAAASPQLWPWLYGDAMSVSATASPRQFVSLTSLQLRALADWVNGNFIADYEPHKLPPQLLEQVPLCEQPDMLTRAAMEFCLADAFHPGCEMTWPMRTAGMYSEAFRLRHAEDTAPTHGINYGPEMTSQIALQINGPIRSGQVAGGITRWMAIPWQTDTASCRDGYNLAYDPYLPTFWPARVPNNMLNQANYAKVINETLPLPERQQAFNEREFWLDDLPIGPSTDYLAQINSMIDHFADLAVVLPQSKAGVSHFPTVMQVGMTPDKPVQLLKAKADKQEDLKALPPQQRRPDLSQTDKANRLRKR</sequence>
<dbReference type="InterPro" id="IPR033798">
    <property type="entry name" value="LodA-like"/>
</dbReference>
<dbReference type="RefSeq" id="WP_310274272.1">
    <property type="nucleotide sequence ID" value="NZ_JAVDWR010000001.1"/>
</dbReference>
<evidence type="ECO:0000259" key="2">
    <source>
        <dbReference type="Pfam" id="PF17990"/>
    </source>
</evidence>
<dbReference type="EMBL" id="JAVDWR010000001">
    <property type="protein sequence ID" value="MDR7119607.1"/>
    <property type="molecule type" value="Genomic_DNA"/>
</dbReference>
<feature type="domain" description="L-lysine epsilon oxidase C-terminal" evidence="3">
    <location>
        <begin position="374"/>
        <end position="529"/>
    </location>
</feature>
<feature type="compositionally biased region" description="Basic and acidic residues" evidence="1">
    <location>
        <begin position="625"/>
        <end position="634"/>
    </location>
</feature>
<protein>
    <recommendedName>
        <fullName evidence="6">Valyl-tRNA synthetase</fullName>
    </recommendedName>
</protein>
<dbReference type="Pfam" id="PF18417">
    <property type="entry name" value="LodA_C"/>
    <property type="match status" value="1"/>
</dbReference>
<dbReference type="Proteomes" id="UP001257909">
    <property type="component" value="Unassembled WGS sequence"/>
</dbReference>
<dbReference type="Pfam" id="PF17990">
    <property type="entry name" value="LodA_N"/>
    <property type="match status" value="1"/>
</dbReference>
<gene>
    <name evidence="4" type="ORF">J2W69_000522</name>
</gene>
<evidence type="ECO:0000313" key="5">
    <source>
        <dbReference type="Proteomes" id="UP001257909"/>
    </source>
</evidence>
<evidence type="ECO:0000313" key="4">
    <source>
        <dbReference type="EMBL" id="MDR7119607.1"/>
    </source>
</evidence>
<feature type="domain" description="L-Lysine epsilon oxidase N-terminal" evidence="2">
    <location>
        <begin position="22"/>
        <end position="232"/>
    </location>
</feature>
<proteinExistence type="predicted"/>
<organism evidence="4 5">
    <name type="scientific">Rheinheimera soli</name>
    <dbReference type="NCBI Taxonomy" id="443616"/>
    <lineage>
        <taxon>Bacteria</taxon>
        <taxon>Pseudomonadati</taxon>
        <taxon>Pseudomonadota</taxon>
        <taxon>Gammaproteobacteria</taxon>
        <taxon>Chromatiales</taxon>
        <taxon>Chromatiaceae</taxon>
        <taxon>Rheinheimera</taxon>
    </lineage>
</organism>
<evidence type="ECO:0000256" key="1">
    <source>
        <dbReference type="SAM" id="MobiDB-lite"/>
    </source>
</evidence>